<dbReference type="InterPro" id="IPR000182">
    <property type="entry name" value="GNAT_dom"/>
</dbReference>
<protein>
    <submittedName>
        <fullName evidence="7">GNAT family N-acetyltransferase</fullName>
    </submittedName>
</protein>
<evidence type="ECO:0000256" key="1">
    <source>
        <dbReference type="ARBA" id="ARBA00022491"/>
    </source>
</evidence>
<organism evidence="7 8">
    <name type="scientific">Pseudoduganella ginsengisoli</name>
    <dbReference type="NCBI Taxonomy" id="1462440"/>
    <lineage>
        <taxon>Bacteria</taxon>
        <taxon>Pseudomonadati</taxon>
        <taxon>Pseudomonadota</taxon>
        <taxon>Betaproteobacteria</taxon>
        <taxon>Burkholderiales</taxon>
        <taxon>Oxalobacteraceae</taxon>
        <taxon>Telluria group</taxon>
        <taxon>Pseudoduganella</taxon>
    </lineage>
</organism>
<dbReference type="AlphaFoldDB" id="A0A6L6Q3P5"/>
<dbReference type="EMBL" id="WNLA01000015">
    <property type="protein sequence ID" value="MTW04467.1"/>
    <property type="molecule type" value="Genomic_DNA"/>
</dbReference>
<dbReference type="InterPro" id="IPR016181">
    <property type="entry name" value="Acyl_CoA_acyltransferase"/>
</dbReference>
<comment type="caution">
    <text evidence="7">The sequence shown here is derived from an EMBL/GenBank/DDBJ whole genome shotgun (WGS) entry which is preliminary data.</text>
</comment>
<dbReference type="GO" id="GO:0016747">
    <property type="term" value="F:acyltransferase activity, transferring groups other than amino-acyl groups"/>
    <property type="evidence" value="ECO:0007669"/>
    <property type="project" value="InterPro"/>
</dbReference>
<proteinExistence type="predicted"/>
<dbReference type="Pfam" id="PF13673">
    <property type="entry name" value="Acetyltransf_10"/>
    <property type="match status" value="1"/>
</dbReference>
<feature type="domain" description="N-acetyltransferase" evidence="6">
    <location>
        <begin position="19"/>
        <end position="148"/>
    </location>
</feature>
<dbReference type="OrthoDB" id="9799147at2"/>
<gene>
    <name evidence="7" type="ORF">GM668_20535</name>
</gene>
<reference evidence="7 8" key="1">
    <citation type="submission" date="2019-11" db="EMBL/GenBank/DDBJ databases">
        <title>Type strains purchased from KCTC, JCM and DSMZ.</title>
        <authorList>
            <person name="Lu H."/>
        </authorList>
    </citation>
    <scope>NUCLEOTIDE SEQUENCE [LARGE SCALE GENOMIC DNA]</scope>
    <source>
        <strain evidence="7 8">KCTC 42409</strain>
    </source>
</reference>
<evidence type="ECO:0000313" key="7">
    <source>
        <dbReference type="EMBL" id="MTW04467.1"/>
    </source>
</evidence>
<evidence type="ECO:0000256" key="4">
    <source>
        <dbReference type="ARBA" id="ARBA00023315"/>
    </source>
</evidence>
<keyword evidence="4" id="KW-0012">Acyltransferase</keyword>
<evidence type="ECO:0000259" key="6">
    <source>
        <dbReference type="Pfam" id="PF13673"/>
    </source>
</evidence>
<keyword evidence="8" id="KW-1185">Reference proteome</keyword>
<evidence type="ECO:0000256" key="3">
    <source>
        <dbReference type="ARBA" id="ARBA00022679"/>
    </source>
</evidence>
<evidence type="ECO:0000256" key="2">
    <source>
        <dbReference type="ARBA" id="ARBA00022649"/>
    </source>
</evidence>
<name>A0A6L6Q3P5_9BURK</name>
<dbReference type="Gene3D" id="3.40.630.30">
    <property type="match status" value="1"/>
</dbReference>
<dbReference type="PANTHER" id="PTHR36449:SF1">
    <property type="entry name" value="ACETYLTRANSFERASE"/>
    <property type="match status" value="1"/>
</dbReference>
<dbReference type="Proteomes" id="UP000484015">
    <property type="component" value="Unassembled WGS sequence"/>
</dbReference>
<comment type="catalytic activity">
    <reaction evidence="5">
        <text>glycyl-tRNA(Gly) + acetyl-CoA = N-acetylglycyl-tRNA(Gly) + CoA + H(+)</text>
        <dbReference type="Rhea" id="RHEA:81867"/>
        <dbReference type="Rhea" id="RHEA-COMP:9683"/>
        <dbReference type="Rhea" id="RHEA-COMP:19766"/>
        <dbReference type="ChEBI" id="CHEBI:15378"/>
        <dbReference type="ChEBI" id="CHEBI:57287"/>
        <dbReference type="ChEBI" id="CHEBI:57288"/>
        <dbReference type="ChEBI" id="CHEBI:78522"/>
        <dbReference type="ChEBI" id="CHEBI:232036"/>
    </reaction>
</comment>
<evidence type="ECO:0000256" key="5">
    <source>
        <dbReference type="ARBA" id="ARBA00049880"/>
    </source>
</evidence>
<sequence length="164" mass="17815">MALSVTALSPAHEVANFDCGTDELNVWLRDIASQHMKKHISKTYVLVNDDEPGKILGFYALAIRAMTPKEELPLAVAKKLPRNVPGYTLGRLAVSKAMKGRGLGADLLMNAMDRVRAAAEYVGGYAFFVDAKDAQAAAFYAYFGFAALPSDPLTLFMPIADFPK</sequence>
<dbReference type="RefSeq" id="WP_155440815.1">
    <property type="nucleotide sequence ID" value="NZ_WNLA01000015.1"/>
</dbReference>
<keyword evidence="1" id="KW-0678">Repressor</keyword>
<evidence type="ECO:0000313" key="8">
    <source>
        <dbReference type="Proteomes" id="UP000484015"/>
    </source>
</evidence>
<accession>A0A6L6Q3P5</accession>
<dbReference type="PANTHER" id="PTHR36449">
    <property type="entry name" value="ACETYLTRANSFERASE-RELATED"/>
    <property type="match status" value="1"/>
</dbReference>
<keyword evidence="3 7" id="KW-0808">Transferase</keyword>
<keyword evidence="2" id="KW-1277">Toxin-antitoxin system</keyword>
<dbReference type="SUPFAM" id="SSF55729">
    <property type="entry name" value="Acyl-CoA N-acyltransferases (Nat)"/>
    <property type="match status" value="1"/>
</dbReference>